<feature type="compositionally biased region" description="Pro residues" evidence="1">
    <location>
        <begin position="76"/>
        <end position="102"/>
    </location>
</feature>
<evidence type="ECO:0000256" key="1">
    <source>
        <dbReference type="SAM" id="MobiDB-lite"/>
    </source>
</evidence>
<name>A0AAV6XFS5_9LAMI</name>
<gene>
    <name evidence="2" type="ORF">BUALT_Bualt05G0023500</name>
</gene>
<protein>
    <submittedName>
        <fullName evidence="2">Uncharacterized protein</fullName>
    </submittedName>
</protein>
<reference evidence="2" key="1">
    <citation type="submission" date="2019-10" db="EMBL/GenBank/DDBJ databases">
        <authorList>
            <person name="Zhang R."/>
            <person name="Pan Y."/>
            <person name="Wang J."/>
            <person name="Ma R."/>
            <person name="Yu S."/>
        </authorList>
    </citation>
    <scope>NUCLEOTIDE SEQUENCE</scope>
    <source>
        <strain evidence="2">LA-IB0</strain>
        <tissue evidence="2">Leaf</tissue>
    </source>
</reference>
<organism evidence="2 3">
    <name type="scientific">Buddleja alternifolia</name>
    <dbReference type="NCBI Taxonomy" id="168488"/>
    <lineage>
        <taxon>Eukaryota</taxon>
        <taxon>Viridiplantae</taxon>
        <taxon>Streptophyta</taxon>
        <taxon>Embryophyta</taxon>
        <taxon>Tracheophyta</taxon>
        <taxon>Spermatophyta</taxon>
        <taxon>Magnoliopsida</taxon>
        <taxon>eudicotyledons</taxon>
        <taxon>Gunneridae</taxon>
        <taxon>Pentapetalae</taxon>
        <taxon>asterids</taxon>
        <taxon>lamiids</taxon>
        <taxon>Lamiales</taxon>
        <taxon>Scrophulariaceae</taxon>
        <taxon>Buddlejeae</taxon>
        <taxon>Buddleja</taxon>
    </lineage>
</organism>
<evidence type="ECO:0000313" key="3">
    <source>
        <dbReference type="Proteomes" id="UP000826271"/>
    </source>
</evidence>
<dbReference type="AlphaFoldDB" id="A0AAV6XFS5"/>
<keyword evidence="3" id="KW-1185">Reference proteome</keyword>
<evidence type="ECO:0000313" key="2">
    <source>
        <dbReference type="EMBL" id="KAG8381926.1"/>
    </source>
</evidence>
<dbReference type="Proteomes" id="UP000826271">
    <property type="component" value="Unassembled WGS sequence"/>
</dbReference>
<sequence length="102" mass="11317">MYRTNQGQGLFIDEKSKRVLETYTRLKENHTQSSGSASAIPSNNCSQPEIEQQQLKEEMQEMKRERQYCTLAPAGQYPPPAPVGQYPPPAPAGQYPPPAPVG</sequence>
<dbReference type="EMBL" id="WHWC01000005">
    <property type="protein sequence ID" value="KAG8381926.1"/>
    <property type="molecule type" value="Genomic_DNA"/>
</dbReference>
<feature type="compositionally biased region" description="Polar residues" evidence="1">
    <location>
        <begin position="31"/>
        <end position="50"/>
    </location>
</feature>
<feature type="compositionally biased region" description="Basic and acidic residues" evidence="1">
    <location>
        <begin position="54"/>
        <end position="67"/>
    </location>
</feature>
<comment type="caution">
    <text evidence="2">The sequence shown here is derived from an EMBL/GenBank/DDBJ whole genome shotgun (WGS) entry which is preliminary data.</text>
</comment>
<feature type="region of interest" description="Disordered" evidence="1">
    <location>
        <begin position="28"/>
        <end position="102"/>
    </location>
</feature>
<proteinExistence type="predicted"/>
<accession>A0AAV6XFS5</accession>